<name>A0A9N9AIP1_9GLOM</name>
<dbReference type="FunFam" id="1.10.246.130:FF:000005">
    <property type="entry name" value="Gamma-glutamyltranspeptidase 1, putative"/>
    <property type="match status" value="1"/>
</dbReference>
<gene>
    <name evidence="10" type="ORF">AMORRO_LOCUS4809</name>
</gene>
<feature type="binding site" evidence="7">
    <location>
        <begin position="474"/>
        <end position="475"/>
    </location>
    <ligand>
        <name>L-glutamate</name>
        <dbReference type="ChEBI" id="CHEBI:29985"/>
    </ligand>
</feature>
<dbReference type="PANTHER" id="PTHR11686:SF9">
    <property type="entry name" value="RE13973P"/>
    <property type="match status" value="1"/>
</dbReference>
<keyword evidence="1" id="KW-0645">Protease</keyword>
<dbReference type="Gene3D" id="3.60.20.40">
    <property type="match status" value="1"/>
</dbReference>
<dbReference type="GO" id="GO:0000324">
    <property type="term" value="C:fungal-type vacuole"/>
    <property type="evidence" value="ECO:0007669"/>
    <property type="project" value="TreeGrafter"/>
</dbReference>
<evidence type="ECO:0000256" key="7">
    <source>
        <dbReference type="PIRSR" id="PIRSR600101-2"/>
    </source>
</evidence>
<dbReference type="GO" id="GO:0005886">
    <property type="term" value="C:plasma membrane"/>
    <property type="evidence" value="ECO:0007669"/>
    <property type="project" value="TreeGrafter"/>
</dbReference>
<dbReference type="PANTHER" id="PTHR11686">
    <property type="entry name" value="GAMMA GLUTAMYL TRANSPEPTIDASE"/>
    <property type="match status" value="1"/>
</dbReference>
<dbReference type="SUPFAM" id="SSF56235">
    <property type="entry name" value="N-terminal nucleophile aminohydrolases (Ntn hydrolases)"/>
    <property type="match status" value="1"/>
</dbReference>
<reference evidence="10" key="1">
    <citation type="submission" date="2021-06" db="EMBL/GenBank/DDBJ databases">
        <authorList>
            <person name="Kallberg Y."/>
            <person name="Tangrot J."/>
            <person name="Rosling A."/>
        </authorList>
    </citation>
    <scope>NUCLEOTIDE SEQUENCE</scope>
    <source>
        <strain evidence="10">CL551</strain>
    </source>
</reference>
<dbReference type="InterPro" id="IPR029055">
    <property type="entry name" value="Ntn_hydrolases_N"/>
</dbReference>
<keyword evidence="3 8" id="KW-0378">Hydrolase</keyword>
<keyword evidence="2 8" id="KW-0808">Transferase</keyword>
<protein>
    <recommendedName>
        <fullName evidence="8">Glutathione hydrolase</fullName>
        <ecNumber evidence="8">2.3.2.2</ecNumber>
        <ecNumber evidence="8">3.4.19.13</ecNumber>
    </recommendedName>
    <alternativeName>
        <fullName evidence="8">Gamma-glutamyltransferase</fullName>
    </alternativeName>
    <alternativeName>
        <fullName evidence="8">Gamma-glutamyltranspeptidase</fullName>
    </alternativeName>
</protein>
<evidence type="ECO:0000256" key="2">
    <source>
        <dbReference type="ARBA" id="ARBA00022679"/>
    </source>
</evidence>
<dbReference type="NCBIfam" id="TIGR00066">
    <property type="entry name" value="g_glut_trans"/>
    <property type="match status" value="1"/>
</dbReference>
<comment type="catalytic activity">
    <reaction evidence="8">
        <text>an S-substituted glutathione + H2O = an S-substituted L-cysteinylglycine + L-glutamate</text>
        <dbReference type="Rhea" id="RHEA:59468"/>
        <dbReference type="ChEBI" id="CHEBI:15377"/>
        <dbReference type="ChEBI" id="CHEBI:29985"/>
        <dbReference type="ChEBI" id="CHEBI:90779"/>
        <dbReference type="ChEBI" id="CHEBI:143103"/>
        <dbReference type="EC" id="3.4.19.13"/>
    </reaction>
</comment>
<dbReference type="GO" id="GO:0103068">
    <property type="term" value="F:leukotriene C4 gamma-glutamyl transferase activity"/>
    <property type="evidence" value="ECO:0007669"/>
    <property type="project" value="UniProtKB-EC"/>
</dbReference>
<dbReference type="GO" id="GO:0006508">
    <property type="term" value="P:proteolysis"/>
    <property type="evidence" value="ECO:0007669"/>
    <property type="project" value="UniProtKB-KW"/>
</dbReference>
<evidence type="ECO:0000256" key="1">
    <source>
        <dbReference type="ARBA" id="ARBA00022670"/>
    </source>
</evidence>
<evidence type="ECO:0000256" key="9">
    <source>
        <dbReference type="SAM" id="Phobius"/>
    </source>
</evidence>
<comment type="catalytic activity">
    <reaction evidence="8">
        <text>glutathione + H2O = L-cysteinylglycine + L-glutamate</text>
        <dbReference type="Rhea" id="RHEA:28807"/>
        <dbReference type="ChEBI" id="CHEBI:15377"/>
        <dbReference type="ChEBI" id="CHEBI:29985"/>
        <dbReference type="ChEBI" id="CHEBI:57925"/>
        <dbReference type="ChEBI" id="CHEBI:61694"/>
        <dbReference type="EC" id="3.4.19.13"/>
    </reaction>
</comment>
<dbReference type="InterPro" id="IPR043137">
    <property type="entry name" value="GGT_ssub_C"/>
</dbReference>
<keyword evidence="4" id="KW-0325">Glycoprotein</keyword>
<dbReference type="InterPro" id="IPR043138">
    <property type="entry name" value="GGT_lsub"/>
</dbReference>
<dbReference type="EC" id="2.3.2.2" evidence="8"/>
<keyword evidence="5 8" id="KW-0012">Acyltransferase</keyword>
<keyword evidence="9" id="KW-0472">Membrane</keyword>
<keyword evidence="9" id="KW-1133">Transmembrane helix</keyword>
<feature type="binding site" evidence="7">
    <location>
        <position position="446"/>
    </location>
    <ligand>
        <name>L-glutamate</name>
        <dbReference type="ChEBI" id="CHEBI:29985"/>
    </ligand>
</feature>
<dbReference type="OrthoDB" id="1081007at2759"/>
<dbReference type="AlphaFoldDB" id="A0A9N9AIP1"/>
<comment type="function">
    <text evidence="8">Cleaves the gamma-glutamyl peptide bond of glutathione and glutathione conjugates.</text>
</comment>
<comment type="caution">
    <text evidence="10">The sequence shown here is derived from an EMBL/GenBank/DDBJ whole genome shotgun (WGS) entry which is preliminary data.</text>
</comment>
<feature type="active site" description="Nucleophile" evidence="6">
    <location>
        <position position="412"/>
    </location>
</feature>
<dbReference type="GO" id="GO:0006751">
    <property type="term" value="P:glutathione catabolic process"/>
    <property type="evidence" value="ECO:0007669"/>
    <property type="project" value="UniProtKB-UniRule"/>
</dbReference>
<dbReference type="EC" id="3.4.19.13" evidence="8"/>
<dbReference type="Pfam" id="PF01019">
    <property type="entry name" value="G_glu_transpept"/>
    <property type="match status" value="1"/>
</dbReference>
<evidence type="ECO:0000256" key="5">
    <source>
        <dbReference type="ARBA" id="ARBA00023315"/>
    </source>
</evidence>
<comment type="catalytic activity">
    <reaction evidence="8">
        <text>an N-terminal (5-L-glutamyl)-[peptide] + an alpha-amino acid = 5-L-glutamyl amino acid + an N-terminal L-alpha-aminoacyl-[peptide]</text>
        <dbReference type="Rhea" id="RHEA:23904"/>
        <dbReference type="Rhea" id="RHEA-COMP:9780"/>
        <dbReference type="Rhea" id="RHEA-COMP:9795"/>
        <dbReference type="ChEBI" id="CHEBI:77644"/>
        <dbReference type="ChEBI" id="CHEBI:78597"/>
        <dbReference type="ChEBI" id="CHEBI:78599"/>
        <dbReference type="ChEBI" id="CHEBI:78608"/>
        <dbReference type="EC" id="2.3.2.2"/>
    </reaction>
</comment>
<dbReference type="InterPro" id="IPR000101">
    <property type="entry name" value="GGT_peptidase"/>
</dbReference>
<evidence type="ECO:0000256" key="8">
    <source>
        <dbReference type="RuleBase" id="RU368068"/>
    </source>
</evidence>
<evidence type="ECO:0000313" key="11">
    <source>
        <dbReference type="Proteomes" id="UP000789342"/>
    </source>
</evidence>
<evidence type="ECO:0000256" key="4">
    <source>
        <dbReference type="ARBA" id="ARBA00023180"/>
    </source>
</evidence>
<dbReference type="Proteomes" id="UP000789342">
    <property type="component" value="Unassembled WGS sequence"/>
</dbReference>
<feature type="transmembrane region" description="Helical" evidence="9">
    <location>
        <begin position="36"/>
        <end position="57"/>
    </location>
</feature>
<comment type="pathway">
    <text evidence="8">Sulfur metabolism; glutathione metabolism.</text>
</comment>
<evidence type="ECO:0000256" key="6">
    <source>
        <dbReference type="PIRSR" id="PIRSR600101-1"/>
    </source>
</evidence>
<dbReference type="PRINTS" id="PR01210">
    <property type="entry name" value="GGTRANSPTASE"/>
</dbReference>
<accession>A0A9N9AIP1</accession>
<evidence type="ECO:0000256" key="3">
    <source>
        <dbReference type="ARBA" id="ARBA00022801"/>
    </source>
</evidence>
<dbReference type="EMBL" id="CAJVPV010002725">
    <property type="protein sequence ID" value="CAG8534050.1"/>
    <property type="molecule type" value="Genomic_DNA"/>
</dbReference>
<evidence type="ECO:0000313" key="10">
    <source>
        <dbReference type="EMBL" id="CAG8534050.1"/>
    </source>
</evidence>
<feature type="binding site" evidence="7">
    <location>
        <position position="140"/>
    </location>
    <ligand>
        <name>L-glutamate</name>
        <dbReference type="ChEBI" id="CHEBI:29985"/>
    </ligand>
</feature>
<keyword evidence="9" id="KW-0812">Transmembrane</keyword>
<dbReference type="Gene3D" id="1.10.246.130">
    <property type="match status" value="1"/>
</dbReference>
<organism evidence="10 11">
    <name type="scientific">Acaulospora morrowiae</name>
    <dbReference type="NCBI Taxonomy" id="94023"/>
    <lineage>
        <taxon>Eukaryota</taxon>
        <taxon>Fungi</taxon>
        <taxon>Fungi incertae sedis</taxon>
        <taxon>Mucoromycota</taxon>
        <taxon>Glomeromycotina</taxon>
        <taxon>Glomeromycetes</taxon>
        <taxon>Diversisporales</taxon>
        <taxon>Acaulosporaceae</taxon>
        <taxon>Acaulospora</taxon>
    </lineage>
</organism>
<proteinExistence type="predicted"/>
<dbReference type="GO" id="GO:0036374">
    <property type="term" value="F:glutathione hydrolase activity"/>
    <property type="evidence" value="ECO:0007669"/>
    <property type="project" value="UniProtKB-UniRule"/>
</dbReference>
<feature type="binding site" evidence="7">
    <location>
        <position position="496"/>
    </location>
    <ligand>
        <name>L-glutamate</name>
        <dbReference type="ChEBI" id="CHEBI:29985"/>
    </ligand>
</feature>
<sequence length="572" mass="62667">MANRHSYQSLEDGVLYVENDNIKKTLGVFFRKLKSLGWILAGIIFMISTILLGFMTYKESGNIITDPDLIVASSGAVASELIICSQFGVDVLKEGGNAVDAAIASMLCVGTINAFSAGIGGGGFMLVRLPNGTSEVIDFRETAPGAATEDMFVRDSKLARIGGLSIGIPGEVAGMKLAHEKYGKLSWKRLFEPSINISRDGFPVPPELGIRLEMFRHVIISNPQLAAIYAPNGDVLKQGEILYRTNYSITLEKIADDYTDFYNGSIARSLVKTIKASGGLMTLEDLADYRPVLREPVVGYYHGRKVITTPEPASGAILIFMLNILEGYELNKSSLTGINLHRLVETLKFGFARRTELGDAAFFENKTAHELRILDIISKKYASIVRKNITDDRTHETEYYNPVYAETNDHGTTHLSTVDKDDMAVAFTSTVVDPNTGIILNDQLDDFSIPGGPDIFGMFPSPYNFIAPGKKPLSSTVPTIIEKDGKFEMTLGGSGGTKILTAVLEAFVESGFPFELLNDLVDIGHIIQIANINNRMFSCMVQAVRKFENGTIHGNFGFIQQSFIETFTLRAN</sequence>
<keyword evidence="11" id="KW-1185">Reference proteome</keyword>